<dbReference type="Proteomes" id="UP001528040">
    <property type="component" value="Unassembled WGS sequence"/>
</dbReference>
<keyword evidence="2" id="KW-1185">Reference proteome</keyword>
<dbReference type="PROSITE" id="PS51257">
    <property type="entry name" value="PROKAR_LIPOPROTEIN"/>
    <property type="match status" value="1"/>
</dbReference>
<dbReference type="EMBL" id="JAQIIO010000010">
    <property type="protein sequence ID" value="MDA5095454.1"/>
    <property type="molecule type" value="Genomic_DNA"/>
</dbReference>
<evidence type="ECO:0000313" key="2">
    <source>
        <dbReference type="Proteomes" id="UP001528040"/>
    </source>
</evidence>
<reference evidence="1 2" key="1">
    <citation type="submission" date="2023-01" db="EMBL/GenBank/DDBJ databases">
        <authorList>
            <person name="Yoon J.-W."/>
        </authorList>
    </citation>
    <scope>NUCLEOTIDE SEQUENCE [LARGE SCALE GENOMIC DNA]</scope>
    <source>
        <strain evidence="1 2">KMU-50</strain>
    </source>
</reference>
<accession>A0ABT4W4L3</accession>
<evidence type="ECO:0008006" key="3">
    <source>
        <dbReference type="Google" id="ProtNLM"/>
    </source>
</evidence>
<comment type="caution">
    <text evidence="1">The sequence shown here is derived from an EMBL/GenBank/DDBJ whole genome shotgun (WGS) entry which is preliminary data.</text>
</comment>
<sequence>MRRSFLALALIAGLAACGGADNKWASDEAVASVTFREAGPPTLTLFTVISNQRNSGAHSALMINGHERVLFDPAGTWGHARIPERHDVHYGISSGVLDFYIDYHSRITYRVVQQDIVVSPEVAELAIRLVEQNGPVPKAHCSKSVAAIMKRLPGFEGAPDSWFPTALMDYLATKPGVKEETFYDDDPHINYEILVEGLPAGVAPGT</sequence>
<dbReference type="RefSeq" id="WP_271055159.1">
    <property type="nucleotide sequence ID" value="NZ_JAQIIO010000010.1"/>
</dbReference>
<organism evidence="1 2">
    <name type="scientific">Aliiroseovarius salicola</name>
    <dbReference type="NCBI Taxonomy" id="3009082"/>
    <lineage>
        <taxon>Bacteria</taxon>
        <taxon>Pseudomonadati</taxon>
        <taxon>Pseudomonadota</taxon>
        <taxon>Alphaproteobacteria</taxon>
        <taxon>Rhodobacterales</taxon>
        <taxon>Paracoccaceae</taxon>
        <taxon>Aliiroseovarius</taxon>
    </lineage>
</organism>
<evidence type="ECO:0000313" key="1">
    <source>
        <dbReference type="EMBL" id="MDA5095454.1"/>
    </source>
</evidence>
<name>A0ABT4W4L3_9RHOB</name>
<gene>
    <name evidence="1" type="ORF">O2N63_15300</name>
</gene>
<proteinExistence type="predicted"/>
<protein>
    <recommendedName>
        <fullName evidence="3">Lipoprotein</fullName>
    </recommendedName>
</protein>